<dbReference type="PANTHER" id="PTHR35706:SF1">
    <property type="entry name" value="EMBRYOGENESIS-LIKE PROTEIN"/>
    <property type="match status" value="1"/>
</dbReference>
<organism evidence="1 2">
    <name type="scientific">Pseudo-nitzschia multistriata</name>
    <dbReference type="NCBI Taxonomy" id="183589"/>
    <lineage>
        <taxon>Eukaryota</taxon>
        <taxon>Sar</taxon>
        <taxon>Stramenopiles</taxon>
        <taxon>Ochrophyta</taxon>
        <taxon>Bacillariophyta</taxon>
        <taxon>Bacillariophyceae</taxon>
        <taxon>Bacillariophycidae</taxon>
        <taxon>Bacillariales</taxon>
        <taxon>Bacillariaceae</taxon>
        <taxon>Pseudo-nitzschia</taxon>
    </lineage>
</organism>
<evidence type="ECO:0000313" key="1">
    <source>
        <dbReference type="EMBL" id="VEU35397.1"/>
    </source>
</evidence>
<reference evidence="1 2" key="1">
    <citation type="submission" date="2019-01" db="EMBL/GenBank/DDBJ databases">
        <authorList>
            <person name="Ferrante I. M."/>
        </authorList>
    </citation>
    <scope>NUCLEOTIDE SEQUENCE [LARGE SCALE GENOMIC DNA]</scope>
    <source>
        <strain evidence="1 2">B856</strain>
    </source>
</reference>
<dbReference type="InterPro" id="IPR053325">
    <property type="entry name" value="H3-Acetyl_Activator"/>
</dbReference>
<dbReference type="Proteomes" id="UP000291116">
    <property type="component" value="Unassembled WGS sequence"/>
</dbReference>
<keyword evidence="2" id="KW-1185">Reference proteome</keyword>
<sequence>MALSCSAAPIVRPLLAGAARWTLFRASAPAPFRWAGRAAAPSANPPAGFAPGQWPQTARSFASFLPPDPKGSSLCPKKVTARLNEFQDLFVEARLCIDDAKDSVGTVYFEEDSEEAREAVEAAIECFETLVGEISDADEKNRVLRSNGLKVEQLRGELEMTLGEHDDHH</sequence>
<dbReference type="OrthoDB" id="273230at2759"/>
<name>A0A448YZX0_9STRA</name>
<proteinExistence type="predicted"/>
<accession>A0A448YZX0</accession>
<protein>
    <submittedName>
        <fullName evidence="1">Uncharacterized protein</fullName>
    </submittedName>
</protein>
<dbReference type="EMBL" id="CAACVS010000058">
    <property type="protein sequence ID" value="VEU35397.1"/>
    <property type="molecule type" value="Genomic_DNA"/>
</dbReference>
<gene>
    <name evidence="1" type="ORF">PSNMU_V1.4_AUG-EV-PASAV3_0021350</name>
</gene>
<evidence type="ECO:0000313" key="2">
    <source>
        <dbReference type="Proteomes" id="UP000291116"/>
    </source>
</evidence>
<dbReference type="PANTHER" id="PTHR35706">
    <property type="entry name" value="F14O23.11 PROTEIN"/>
    <property type="match status" value="1"/>
</dbReference>
<dbReference type="AlphaFoldDB" id="A0A448YZX0"/>